<dbReference type="PRINTS" id="PR00413">
    <property type="entry name" value="HADHALOGNASE"/>
</dbReference>
<dbReference type="Proteomes" id="UP000280296">
    <property type="component" value="Unassembled WGS sequence"/>
</dbReference>
<dbReference type="Gene3D" id="1.10.150.720">
    <property type="entry name" value="Haloacid dehalogenase-like hydrolase"/>
    <property type="match status" value="1"/>
</dbReference>
<sequence>MGRKERGFEGVRGVVLDAVGTLIDPRPSVAEAYAEAARRQGVVFDPGEVRLRFSEHVRRDEVDDLRGPMITDEEIEHRRWRRIVEAVLPGLPEPDRAFLELWEHFGRPEAWRCFEDVAPAVRLLRGAGLAIRVGSNFDGRLRKVLLGLPELAELADSAVISSEVGYRKPHPSFYLAACERLELPPGRVLSIGDDPENDEAGALRAGLAAALIDRSGRMEPRPGVFRDLLALASVLAGTEGGSREGSQR</sequence>
<evidence type="ECO:0000313" key="1">
    <source>
        <dbReference type="EMBL" id="RUL89652.1"/>
    </source>
</evidence>
<proteinExistence type="predicted"/>
<keyword evidence="2" id="KW-1185">Reference proteome</keyword>
<dbReference type="OrthoDB" id="9809962at2"/>
<dbReference type="SFLD" id="SFLDS00003">
    <property type="entry name" value="Haloacid_Dehalogenase"/>
    <property type="match status" value="1"/>
</dbReference>
<dbReference type="SUPFAM" id="SSF56784">
    <property type="entry name" value="HAD-like"/>
    <property type="match status" value="1"/>
</dbReference>
<evidence type="ECO:0000313" key="2">
    <source>
        <dbReference type="Proteomes" id="UP000280296"/>
    </source>
</evidence>
<dbReference type="EMBL" id="RYZH01000001">
    <property type="protein sequence ID" value="RUL89652.1"/>
    <property type="molecule type" value="Genomic_DNA"/>
</dbReference>
<name>A0A432MQD3_9BACT</name>
<dbReference type="Pfam" id="PF00702">
    <property type="entry name" value="Hydrolase"/>
    <property type="match status" value="1"/>
</dbReference>
<accession>A0A432MQD3</accession>
<comment type="caution">
    <text evidence="1">The sequence shown here is derived from an EMBL/GenBank/DDBJ whole genome shotgun (WGS) entry which is preliminary data.</text>
</comment>
<dbReference type="Gene3D" id="3.40.50.1000">
    <property type="entry name" value="HAD superfamily/HAD-like"/>
    <property type="match status" value="1"/>
</dbReference>
<dbReference type="InterPro" id="IPR023214">
    <property type="entry name" value="HAD_sf"/>
</dbReference>
<dbReference type="GO" id="GO:0016787">
    <property type="term" value="F:hydrolase activity"/>
    <property type="evidence" value="ECO:0007669"/>
    <property type="project" value="UniProtKB-KW"/>
</dbReference>
<dbReference type="InterPro" id="IPR036412">
    <property type="entry name" value="HAD-like_sf"/>
</dbReference>
<organism evidence="1 2">
    <name type="scientific">Tautonia sociabilis</name>
    <dbReference type="NCBI Taxonomy" id="2080755"/>
    <lineage>
        <taxon>Bacteria</taxon>
        <taxon>Pseudomonadati</taxon>
        <taxon>Planctomycetota</taxon>
        <taxon>Planctomycetia</taxon>
        <taxon>Isosphaerales</taxon>
        <taxon>Isosphaeraceae</taxon>
        <taxon>Tautonia</taxon>
    </lineage>
</organism>
<dbReference type="AlphaFoldDB" id="A0A432MQD3"/>
<keyword evidence="1" id="KW-0378">Hydrolase</keyword>
<reference evidence="1 2" key="1">
    <citation type="submission" date="2018-12" db="EMBL/GenBank/DDBJ databases">
        <authorList>
            <person name="Toschakov S.V."/>
        </authorList>
    </citation>
    <scope>NUCLEOTIDE SEQUENCE [LARGE SCALE GENOMIC DNA]</scope>
    <source>
        <strain evidence="1 2">GM2012</strain>
    </source>
</reference>
<protein>
    <submittedName>
        <fullName evidence="1">HAD family hydrolase</fullName>
    </submittedName>
</protein>
<dbReference type="InterPro" id="IPR044924">
    <property type="entry name" value="HAD-SF_hydro_IA_REG-2-like_cap"/>
</dbReference>
<gene>
    <name evidence="1" type="ORF">TsocGM_00315</name>
</gene>
<dbReference type="NCBIfam" id="TIGR01549">
    <property type="entry name" value="HAD-SF-IA-v1"/>
    <property type="match status" value="1"/>
</dbReference>
<dbReference type="PANTHER" id="PTHR46649">
    <property type="match status" value="1"/>
</dbReference>
<dbReference type="InterPro" id="IPR006439">
    <property type="entry name" value="HAD-SF_hydro_IA"/>
</dbReference>
<dbReference type="PANTHER" id="PTHR46649:SF4">
    <property type="entry name" value="HALOACID DEHALOGENASE-LIKE HYDROLASE (HAD) SUPERFAMILY PROTEIN"/>
    <property type="match status" value="1"/>
</dbReference>
<dbReference type="RefSeq" id="WP_126723327.1">
    <property type="nucleotide sequence ID" value="NZ_RYZH01000001.1"/>
</dbReference>
<reference evidence="1 2" key="2">
    <citation type="submission" date="2019-01" db="EMBL/GenBank/DDBJ databases">
        <title>Tautonia sociabilis, a novel thermotolerant planctomycete of Isosphaeraceae family, isolated from a 4000 m deep subterranean habitat.</title>
        <authorList>
            <person name="Kovaleva O.L."/>
            <person name="Elcheninov A.G."/>
            <person name="Van Heerden E."/>
            <person name="Toshchakov S.V."/>
            <person name="Novikov A."/>
            <person name="Bonch-Osmolovskaya E.A."/>
            <person name="Kublanov I.V."/>
        </authorList>
    </citation>
    <scope>NUCLEOTIDE SEQUENCE [LARGE SCALE GENOMIC DNA]</scope>
    <source>
        <strain evidence="1 2">GM2012</strain>
    </source>
</reference>
<dbReference type="SFLD" id="SFLDG01129">
    <property type="entry name" value="C1.5:_HAD__Beta-PGM__Phosphata"/>
    <property type="match status" value="1"/>
</dbReference>